<proteinExistence type="predicted"/>
<accession>A0ABZ2I911</accession>
<feature type="region of interest" description="Disordered" evidence="1">
    <location>
        <begin position="371"/>
        <end position="410"/>
    </location>
</feature>
<organism evidence="2 3">
    <name type="scientific">Pelagibacterium nitratireducens</name>
    <dbReference type="NCBI Taxonomy" id="1046114"/>
    <lineage>
        <taxon>Bacteria</taxon>
        <taxon>Pseudomonadati</taxon>
        <taxon>Pseudomonadota</taxon>
        <taxon>Alphaproteobacteria</taxon>
        <taxon>Hyphomicrobiales</taxon>
        <taxon>Devosiaceae</taxon>
        <taxon>Pelagibacterium</taxon>
    </lineage>
</organism>
<protein>
    <recommendedName>
        <fullName evidence="4">EAL domain-containing protein</fullName>
    </recommendedName>
</protein>
<name>A0ABZ2I911_9HYPH</name>
<gene>
    <name evidence="2" type="ORF">V6617_03705</name>
</gene>
<evidence type="ECO:0000313" key="2">
    <source>
        <dbReference type="EMBL" id="WWT33577.1"/>
    </source>
</evidence>
<keyword evidence="3" id="KW-1185">Reference proteome</keyword>
<evidence type="ECO:0000313" key="3">
    <source>
        <dbReference type="Proteomes" id="UP001369958"/>
    </source>
</evidence>
<reference evidence="2 3" key="1">
    <citation type="submission" date="2024-02" db="EMBL/GenBank/DDBJ databases">
        <title>Complete genome sequence of Pelagibacterium nitratireducens ZH15.</title>
        <authorList>
            <person name="Zhao L.H."/>
        </authorList>
    </citation>
    <scope>NUCLEOTIDE SEQUENCE [LARGE SCALE GENOMIC DNA]</scope>
    <source>
        <strain evidence="2 3">ZH15</strain>
    </source>
</reference>
<dbReference type="RefSeq" id="WP_338609173.1">
    <property type="nucleotide sequence ID" value="NZ_CP146275.1"/>
</dbReference>
<sequence>MELLGLDEVRTCLGAKWNRLADQALAIATAEIKRYLSDQDFFKPESETRFLICFASLNREQAMHKASLIARAIRARLLDELPEIEEQTSVERFVTEVDPKDLAGRGRGLADRLAATLERIQGELEVAVAVQRRTTIKDFQLLFAPIWEVSTHVTTFNRCQADTASVSGALARMRTIADNDQVQKMRGELDCMILARGVERLHGSLRSDASVSLLVPLTFSTFLDPDTARDYLKILASVPAIYRNRIVLELRGIGNGVTISDILSLRDRVSGTTDRIVAEITEDGALLPIFELGDIFGISFDLSTLGSGGTCSSQRLRKIVQMADQASLASYAHSANTLGVASAAIRAGFQFIDGPAVHLNVTEPRPATRLKPMVDMSEAAPRDRAVRDSVSNAQTGAKRQAPTARPGVLR</sequence>
<evidence type="ECO:0000256" key="1">
    <source>
        <dbReference type="SAM" id="MobiDB-lite"/>
    </source>
</evidence>
<dbReference type="Proteomes" id="UP001369958">
    <property type="component" value="Chromosome"/>
</dbReference>
<dbReference type="EMBL" id="CP146275">
    <property type="protein sequence ID" value="WWT33577.1"/>
    <property type="molecule type" value="Genomic_DNA"/>
</dbReference>
<evidence type="ECO:0008006" key="4">
    <source>
        <dbReference type="Google" id="ProtNLM"/>
    </source>
</evidence>